<reference evidence="1 2" key="1">
    <citation type="submission" date="2023-06" db="EMBL/GenBank/DDBJ databases">
        <authorList>
            <person name="Oyuntsetseg B."/>
            <person name="Kim S.B."/>
        </authorList>
    </citation>
    <scope>NUCLEOTIDE SEQUENCE [LARGE SCALE GENOMIC DNA]</scope>
    <source>
        <strain evidence="1 2">2-2</strain>
    </source>
</reference>
<dbReference type="Proteomes" id="UP001227101">
    <property type="component" value="Chromosome"/>
</dbReference>
<protein>
    <submittedName>
        <fullName evidence="1">Uncharacterized protein</fullName>
    </submittedName>
</protein>
<evidence type="ECO:0000313" key="1">
    <source>
        <dbReference type="EMBL" id="WIV59305.1"/>
    </source>
</evidence>
<organism evidence="1 2">
    <name type="scientific">Amycolatopsis nalaikhensis</name>
    <dbReference type="NCBI Taxonomy" id="715472"/>
    <lineage>
        <taxon>Bacteria</taxon>
        <taxon>Bacillati</taxon>
        <taxon>Actinomycetota</taxon>
        <taxon>Actinomycetes</taxon>
        <taxon>Pseudonocardiales</taxon>
        <taxon>Pseudonocardiaceae</taxon>
        <taxon>Amycolatopsis</taxon>
    </lineage>
</organism>
<evidence type="ECO:0000313" key="2">
    <source>
        <dbReference type="Proteomes" id="UP001227101"/>
    </source>
</evidence>
<sequence length="56" mass="6044">MGDPFADGFRTETRKLVPGGCLKVAQRERAGETYLVAWMGSSNWMCSALPRGLPGA</sequence>
<dbReference type="RefSeq" id="WP_285456838.1">
    <property type="nucleotide sequence ID" value="NZ_CP127173.1"/>
</dbReference>
<accession>A0ABY8XV57</accession>
<gene>
    <name evidence="1" type="ORF">QP939_12100</name>
</gene>
<name>A0ABY8XV57_9PSEU</name>
<proteinExistence type="predicted"/>
<keyword evidence="2" id="KW-1185">Reference proteome</keyword>
<dbReference type="EMBL" id="CP127173">
    <property type="protein sequence ID" value="WIV59305.1"/>
    <property type="molecule type" value="Genomic_DNA"/>
</dbReference>